<dbReference type="PANTHER" id="PTHR33266:SF1">
    <property type="entry name" value="F-BOX DOMAIN-CONTAINING PROTEIN"/>
    <property type="match status" value="1"/>
</dbReference>
<dbReference type="EMBL" id="JARJCW010000014">
    <property type="protein sequence ID" value="KAJ7217000.1"/>
    <property type="molecule type" value="Genomic_DNA"/>
</dbReference>
<evidence type="ECO:0000313" key="2">
    <source>
        <dbReference type="Proteomes" id="UP001219525"/>
    </source>
</evidence>
<reference evidence="1" key="1">
    <citation type="submission" date="2023-03" db="EMBL/GenBank/DDBJ databases">
        <title>Massive genome expansion in bonnet fungi (Mycena s.s.) driven by repeated elements and novel gene families across ecological guilds.</title>
        <authorList>
            <consortium name="Lawrence Berkeley National Laboratory"/>
            <person name="Harder C.B."/>
            <person name="Miyauchi S."/>
            <person name="Viragh M."/>
            <person name="Kuo A."/>
            <person name="Thoen E."/>
            <person name="Andreopoulos B."/>
            <person name="Lu D."/>
            <person name="Skrede I."/>
            <person name="Drula E."/>
            <person name="Henrissat B."/>
            <person name="Morin E."/>
            <person name="Kohler A."/>
            <person name="Barry K."/>
            <person name="LaButti K."/>
            <person name="Morin E."/>
            <person name="Salamov A."/>
            <person name="Lipzen A."/>
            <person name="Mereny Z."/>
            <person name="Hegedus B."/>
            <person name="Baldrian P."/>
            <person name="Stursova M."/>
            <person name="Weitz H."/>
            <person name="Taylor A."/>
            <person name="Grigoriev I.V."/>
            <person name="Nagy L.G."/>
            <person name="Martin F."/>
            <person name="Kauserud H."/>
        </authorList>
    </citation>
    <scope>NUCLEOTIDE SEQUENCE</scope>
    <source>
        <strain evidence="1">9144</strain>
    </source>
</reference>
<dbReference type="AlphaFoldDB" id="A0AAD6YJU6"/>
<dbReference type="Proteomes" id="UP001219525">
    <property type="component" value="Unassembled WGS sequence"/>
</dbReference>
<keyword evidence="2" id="KW-1185">Reference proteome</keyword>
<protein>
    <submittedName>
        <fullName evidence="1">Uncharacterized protein</fullName>
    </submittedName>
</protein>
<organism evidence="1 2">
    <name type="scientific">Mycena pura</name>
    <dbReference type="NCBI Taxonomy" id="153505"/>
    <lineage>
        <taxon>Eukaryota</taxon>
        <taxon>Fungi</taxon>
        <taxon>Dikarya</taxon>
        <taxon>Basidiomycota</taxon>
        <taxon>Agaricomycotina</taxon>
        <taxon>Agaricomycetes</taxon>
        <taxon>Agaricomycetidae</taxon>
        <taxon>Agaricales</taxon>
        <taxon>Marasmiineae</taxon>
        <taxon>Mycenaceae</taxon>
        <taxon>Mycena</taxon>
    </lineage>
</organism>
<evidence type="ECO:0000313" key="1">
    <source>
        <dbReference type="EMBL" id="KAJ7217000.1"/>
    </source>
</evidence>
<gene>
    <name evidence="1" type="ORF">GGX14DRAFT_440122</name>
</gene>
<sequence>MSSDHDVEMPETDLSEDRRSLHEWLLKVHDHPANKTAATWARSQIQINPSRFQVLLEITAEMSGFTLPTWLKKAFHSSLNPVALGTFPQKTDDVDFLEDIIMKIWHALNSSELKAHRTYQGDADKRFCEAIEHGYSKWYKASIHYGRVIAMVQGSSTGKSRLHYRVGETVRPMIERLSLIPTFTLCFRYYRDETIDPSKGWPYGDRPVVKFFMPDSNFTSEQMAAAFLGQLYKALAEEAQSGIGCFTHLAPGVDENTVNKRRTFLASVCREARQVLAESRLSPILSEPTSSLRCTKLYTTLVAQYAEVLGETLDSRSLYSSADFLLVIDECAELNKRCAQAKADSTSFLTALRRIFKAGEDMGAGKTFWMVLLDTHGEPHLVTDKRASSARLAEGTHDPLPPWIDLGFDVNLDTLPTKPRDALQLEWLKKCGRPYWHTLSNAGVVDEGAQKLFCGRINASDENHIIAAVSRRIYLPLSHDSSNTRIHLAAVERYMRYMQSIGWEDGVVTTAAISEPVLSIAAAYTMLSNPSTYKGIIRRFVDSVVVNEHIIERGWVGETVAALTLIIARDAATCGPLTANTYNCNFLAPCTGNVTVRPITVDAFFQKLLGTTPRDFKTWAGTAYLSFTHIDLLPEILSGPIPVSLLRYGWCRGVAFHCAANQPIYDIIIPIYLGELDAPFDDSLFTYLIIQIRAKTTAAAKSHLEALTGPPINVDGQFHKPEHVVLLMDLATNSKFQGGQLIQMGRDPAVVPSKQTNATVLSHYMNTEPTRWFFHARGATSATYPSLTSFGADNLSKVLNLRRDANDSDGRDAVRAAAVRWSSETKNALMNEKFVH</sequence>
<name>A0AAD6YJU6_9AGAR</name>
<accession>A0AAD6YJU6</accession>
<proteinExistence type="predicted"/>
<comment type="caution">
    <text evidence="1">The sequence shown here is derived from an EMBL/GenBank/DDBJ whole genome shotgun (WGS) entry which is preliminary data.</text>
</comment>
<dbReference type="PANTHER" id="PTHR33266">
    <property type="entry name" value="CHROMOSOME 15, WHOLE GENOME SHOTGUN SEQUENCE"/>
    <property type="match status" value="1"/>
</dbReference>